<comment type="caution">
    <text evidence="5">The sequence shown here is derived from an EMBL/GenBank/DDBJ whole genome shotgun (WGS) entry which is preliminary data.</text>
</comment>
<comment type="similarity">
    <text evidence="3">Belongs to the acetyltransferase family. RimJ subfamily.</text>
</comment>
<gene>
    <name evidence="5" type="ORF">GM51_21035</name>
</gene>
<keyword evidence="2" id="KW-0012">Acyltransferase</keyword>
<dbReference type="InterPro" id="IPR051531">
    <property type="entry name" value="N-acetyltransferase"/>
</dbReference>
<dbReference type="InterPro" id="IPR016181">
    <property type="entry name" value="Acyl_CoA_acyltransferase"/>
</dbReference>
<name>A0A094QFC0_9ZZZZ</name>
<keyword evidence="1" id="KW-0808">Transferase</keyword>
<protein>
    <recommendedName>
        <fullName evidence="4">N-acetyltransferase domain-containing protein</fullName>
    </recommendedName>
</protein>
<feature type="domain" description="N-acetyltransferase" evidence="4">
    <location>
        <begin position="14"/>
        <end position="183"/>
    </location>
</feature>
<dbReference type="PANTHER" id="PTHR43792:SF8">
    <property type="entry name" value="[RIBOSOMAL PROTEIN US5]-ALANINE N-ACETYLTRANSFERASE"/>
    <property type="match status" value="1"/>
</dbReference>
<dbReference type="AlphaFoldDB" id="A0A094QFC0"/>
<evidence type="ECO:0000256" key="2">
    <source>
        <dbReference type="ARBA" id="ARBA00023315"/>
    </source>
</evidence>
<dbReference type="PROSITE" id="PS51186">
    <property type="entry name" value="GNAT"/>
    <property type="match status" value="1"/>
</dbReference>
<evidence type="ECO:0000256" key="3">
    <source>
        <dbReference type="ARBA" id="ARBA00038502"/>
    </source>
</evidence>
<dbReference type="EMBL" id="JNSL01000206">
    <property type="protein sequence ID" value="KGA12976.1"/>
    <property type="molecule type" value="Genomic_DNA"/>
</dbReference>
<dbReference type="GO" id="GO:0008999">
    <property type="term" value="F:protein-N-terminal-alanine acetyltransferase activity"/>
    <property type="evidence" value="ECO:0007669"/>
    <property type="project" value="TreeGrafter"/>
</dbReference>
<organism evidence="5">
    <name type="scientific">freshwater metagenome</name>
    <dbReference type="NCBI Taxonomy" id="449393"/>
    <lineage>
        <taxon>unclassified sequences</taxon>
        <taxon>metagenomes</taxon>
        <taxon>ecological metagenomes</taxon>
    </lineage>
</organism>
<evidence type="ECO:0000256" key="1">
    <source>
        <dbReference type="ARBA" id="ARBA00022679"/>
    </source>
</evidence>
<accession>A0A094QFC0</accession>
<dbReference type="SUPFAM" id="SSF55729">
    <property type="entry name" value="Acyl-CoA N-acyltransferases (Nat)"/>
    <property type="match status" value="1"/>
</dbReference>
<dbReference type="Gene3D" id="3.40.630.30">
    <property type="match status" value="1"/>
</dbReference>
<dbReference type="PANTHER" id="PTHR43792">
    <property type="entry name" value="GNAT FAMILY, PUTATIVE (AFU_ORTHOLOGUE AFUA_3G00765)-RELATED-RELATED"/>
    <property type="match status" value="1"/>
</dbReference>
<dbReference type="Pfam" id="PF13302">
    <property type="entry name" value="Acetyltransf_3"/>
    <property type="match status" value="1"/>
</dbReference>
<sequence>MSKAWPVTLRHGEVRLRPLRVRDAKRWQQLRASNQDWLAQWEATSPMPTLEPPPTFRQSARQMLTEARAGRTMPFVVEYEGNFVGQINVSDITYGSLRGCHFGYWIDKRAAGKGVMTIATALVTDHLLRTLKLHRIEIAIRPENIPSNRLAVRLGYGFEGIRPAFLHIDNAWRDHNVYVMNPDTIRGEVLAHVLKSRETKTR</sequence>
<dbReference type="InterPro" id="IPR000182">
    <property type="entry name" value="GNAT_dom"/>
</dbReference>
<proteinExistence type="inferred from homology"/>
<reference evidence="5" key="1">
    <citation type="submission" date="2014-06" db="EMBL/GenBank/DDBJ databases">
        <title>Key roles for freshwater Actinobacteria revealed by deep metagenomic sequencing.</title>
        <authorList>
            <person name="Ghai R."/>
            <person name="Mizuno C.M."/>
            <person name="Picazo A."/>
            <person name="Camacho A."/>
            <person name="Rodriguez-Valera F."/>
        </authorList>
    </citation>
    <scope>NUCLEOTIDE SEQUENCE</scope>
</reference>
<evidence type="ECO:0000259" key="4">
    <source>
        <dbReference type="PROSITE" id="PS51186"/>
    </source>
</evidence>
<dbReference type="GO" id="GO:0005737">
    <property type="term" value="C:cytoplasm"/>
    <property type="evidence" value="ECO:0007669"/>
    <property type="project" value="TreeGrafter"/>
</dbReference>
<evidence type="ECO:0000313" key="5">
    <source>
        <dbReference type="EMBL" id="KGA12976.1"/>
    </source>
</evidence>